<dbReference type="EMBL" id="CXSU01000011">
    <property type="protein sequence ID" value="CTQ49577.1"/>
    <property type="molecule type" value="Genomic_DNA"/>
</dbReference>
<keyword evidence="3" id="KW-1185">Reference proteome</keyword>
<feature type="transmembrane region" description="Helical" evidence="1">
    <location>
        <begin position="12"/>
        <end position="32"/>
    </location>
</feature>
<feature type="transmembrane region" description="Helical" evidence="1">
    <location>
        <begin position="83"/>
        <end position="102"/>
    </location>
</feature>
<protein>
    <submittedName>
        <fullName evidence="2">Uncharacterized protein</fullName>
    </submittedName>
</protein>
<gene>
    <name evidence="2" type="ORF">JDO7802_01591</name>
</gene>
<keyword evidence="1" id="KW-0472">Membrane</keyword>
<sequence>MTKMDRPDGLGLLWIAVGAGLTLLFVVVTVLAVVGKSALLELTSTGVGQPSAAAPVIAGGLTTVLLIAGLFRWRGVRKVRMWMLTVLAGLTCAAWIVFLANVGSGSV</sequence>
<name>A0A0M6YJY4_9RHOB</name>
<dbReference type="RefSeq" id="WP_055084271.1">
    <property type="nucleotide sequence ID" value="NZ_CXSU01000011.1"/>
</dbReference>
<evidence type="ECO:0000313" key="3">
    <source>
        <dbReference type="Proteomes" id="UP000049222"/>
    </source>
</evidence>
<dbReference type="STRING" id="420998.JDO7802_01591"/>
<dbReference type="AlphaFoldDB" id="A0A0M6YJY4"/>
<feature type="transmembrane region" description="Helical" evidence="1">
    <location>
        <begin position="52"/>
        <end position="71"/>
    </location>
</feature>
<keyword evidence="1" id="KW-1133">Transmembrane helix</keyword>
<evidence type="ECO:0000256" key="1">
    <source>
        <dbReference type="SAM" id="Phobius"/>
    </source>
</evidence>
<dbReference type="Proteomes" id="UP000049222">
    <property type="component" value="Unassembled WGS sequence"/>
</dbReference>
<evidence type="ECO:0000313" key="2">
    <source>
        <dbReference type="EMBL" id="CTQ49577.1"/>
    </source>
</evidence>
<keyword evidence="1" id="KW-0812">Transmembrane</keyword>
<dbReference type="OrthoDB" id="9939217at2"/>
<accession>A0A0M6YJY4</accession>
<proteinExistence type="predicted"/>
<organism evidence="2 3">
    <name type="scientific">Jannaschia donghaensis</name>
    <dbReference type="NCBI Taxonomy" id="420998"/>
    <lineage>
        <taxon>Bacteria</taxon>
        <taxon>Pseudomonadati</taxon>
        <taxon>Pseudomonadota</taxon>
        <taxon>Alphaproteobacteria</taxon>
        <taxon>Rhodobacterales</taxon>
        <taxon>Roseobacteraceae</taxon>
        <taxon>Jannaschia</taxon>
    </lineage>
</organism>
<reference evidence="2 3" key="1">
    <citation type="submission" date="2015-07" db="EMBL/GenBank/DDBJ databases">
        <authorList>
            <person name="Noorani M."/>
        </authorList>
    </citation>
    <scope>NUCLEOTIDE SEQUENCE [LARGE SCALE GENOMIC DNA]</scope>
    <source>
        <strain evidence="2 3">CECT 7802</strain>
    </source>
</reference>